<reference evidence="2 3" key="1">
    <citation type="submission" date="2016-02" db="EMBL/GenBank/DDBJ databases">
        <title>Comparative genomic and transcriptomic foundation for Pichia pastoris.</title>
        <authorList>
            <person name="Love K.R."/>
            <person name="Shah K.A."/>
            <person name="Whittaker C.A."/>
            <person name="Wu J."/>
            <person name="Bartlett M.C."/>
            <person name="Ma D."/>
            <person name="Leeson R.L."/>
            <person name="Priest M."/>
            <person name="Young S.K."/>
            <person name="Love J.C."/>
        </authorList>
    </citation>
    <scope>NUCLEOTIDE SEQUENCE [LARGE SCALE GENOMIC DNA]</scope>
    <source>
        <strain evidence="2 3">ATCC 28485</strain>
    </source>
</reference>
<sequence>MFEEATFRNESPGDMGLRLKLVARQHALKRLIRHQKSTNTLMTCKIPPSERIDSYDAFEVWIKPRPKDSHSKSKVRSNTPPSKVCTDDEVEAANTKIREYIRKVDNTVKKPISTSLNRHLKVLSSGYEILPKKSLILKSDSLSYEPYMKYHVGRLSNLLHLLVLRQDWKRAYKCFSLLIRQRNIDLRSIWGIGVEILIRLNELKFTDHLQELGENFHLDEYQIRLLSVLRNKDLIPDKNLRASLLEFTPDSRLDKFLTWMHVYYGVKYFYSYNDQSWELKHYLYGSELEENEPAPDDTGNEPPNNKHTKRNPDKLSMAWRLPPAFRTGSKTHTPLYVTTMVWHLIISMDLDRAEEVLGELLLEPPFNSDGMYFYLTGLVKFLKVQVALDSNDPVDPIKGWAQECRDLWNKAQSNGLEFPLAELTKHLETFESRAANFDTLSLPDDSDKFSDEIQSSPISLTALGSPRINAIDSTDEDNLGII</sequence>
<keyword evidence="3" id="KW-1185">Reference proteome</keyword>
<dbReference type="GO" id="GO:0042790">
    <property type="term" value="P:nucleolar large rRNA transcription by RNA polymerase I"/>
    <property type="evidence" value="ECO:0007669"/>
    <property type="project" value="TreeGrafter"/>
</dbReference>
<dbReference type="Proteomes" id="UP000094565">
    <property type="component" value="Chromosome 2"/>
</dbReference>
<dbReference type="AlphaFoldDB" id="A0A1B2JE35"/>
<dbReference type="GO" id="GO:0001164">
    <property type="term" value="F:RNA polymerase I core promoter sequence-specific DNA binding"/>
    <property type="evidence" value="ECO:0007669"/>
    <property type="project" value="InterPro"/>
</dbReference>
<dbReference type="GO" id="GO:0001181">
    <property type="term" value="F:RNA polymerase I general transcription initiation factor activity"/>
    <property type="evidence" value="ECO:0007669"/>
    <property type="project" value="InterPro"/>
</dbReference>
<protein>
    <submittedName>
        <fullName evidence="2">BA75_03163T0</fullName>
    </submittedName>
</protein>
<dbReference type="InterPro" id="IPR053029">
    <property type="entry name" value="RNA_pol_I-specific_init_factor"/>
</dbReference>
<dbReference type="Pfam" id="PF04090">
    <property type="entry name" value="Rrn11"/>
    <property type="match status" value="2"/>
</dbReference>
<dbReference type="GO" id="GO:0017025">
    <property type="term" value="F:TBP-class protein binding"/>
    <property type="evidence" value="ECO:0007669"/>
    <property type="project" value="TreeGrafter"/>
</dbReference>
<proteinExistence type="predicted"/>
<feature type="region of interest" description="Disordered" evidence="1">
    <location>
        <begin position="290"/>
        <end position="313"/>
    </location>
</feature>
<dbReference type="PANTHER" id="PTHR28244:SF1">
    <property type="entry name" value="RNA POLYMERASE I-SPECIFIC TRANSCRIPTION INITIATION FACTOR RRN11"/>
    <property type="match status" value="1"/>
</dbReference>
<dbReference type="PANTHER" id="PTHR28244">
    <property type="entry name" value="RNA POLYMERASE I-SPECIFIC TRANSCRIPTION INITIATION FACTOR RRN11"/>
    <property type="match status" value="1"/>
</dbReference>
<dbReference type="InterPro" id="IPR007224">
    <property type="entry name" value="TIF_Rrn11"/>
</dbReference>
<accession>A0A1B2JE35</accession>
<name>A0A1B2JE35_PICPA</name>
<dbReference type="GO" id="GO:0070860">
    <property type="term" value="C:RNA polymerase I core factor complex"/>
    <property type="evidence" value="ECO:0007669"/>
    <property type="project" value="TreeGrafter"/>
</dbReference>
<evidence type="ECO:0000313" key="2">
    <source>
        <dbReference type="EMBL" id="ANZ76105.1"/>
    </source>
</evidence>
<gene>
    <name evidence="2" type="primary">RRN11</name>
    <name evidence="2" type="ORF">ATY40_BA7503163</name>
</gene>
<evidence type="ECO:0000256" key="1">
    <source>
        <dbReference type="SAM" id="MobiDB-lite"/>
    </source>
</evidence>
<dbReference type="OrthoDB" id="2159786at2759"/>
<organism evidence="2 3">
    <name type="scientific">Komagataella pastoris</name>
    <name type="common">Yeast</name>
    <name type="synonym">Pichia pastoris</name>
    <dbReference type="NCBI Taxonomy" id="4922"/>
    <lineage>
        <taxon>Eukaryota</taxon>
        <taxon>Fungi</taxon>
        <taxon>Dikarya</taxon>
        <taxon>Ascomycota</taxon>
        <taxon>Saccharomycotina</taxon>
        <taxon>Pichiomycetes</taxon>
        <taxon>Pichiales</taxon>
        <taxon>Pichiaceae</taxon>
        <taxon>Komagataella</taxon>
    </lineage>
</organism>
<feature type="compositionally biased region" description="Acidic residues" evidence="1">
    <location>
        <begin position="290"/>
        <end position="299"/>
    </location>
</feature>
<dbReference type="EMBL" id="CP014585">
    <property type="protein sequence ID" value="ANZ76105.1"/>
    <property type="molecule type" value="Genomic_DNA"/>
</dbReference>
<evidence type="ECO:0000313" key="3">
    <source>
        <dbReference type="Proteomes" id="UP000094565"/>
    </source>
</evidence>